<dbReference type="GO" id="GO:0061630">
    <property type="term" value="F:ubiquitin protein ligase activity"/>
    <property type="evidence" value="ECO:0007669"/>
    <property type="project" value="TreeGrafter"/>
</dbReference>
<keyword evidence="1" id="KW-0175">Coiled coil</keyword>
<dbReference type="InterPro" id="IPR036322">
    <property type="entry name" value="WD40_repeat_dom_sf"/>
</dbReference>
<protein>
    <recommendedName>
        <fullName evidence="5">RING-type domain-containing protein</fullName>
    </recommendedName>
</protein>
<dbReference type="Gene3D" id="3.30.40.10">
    <property type="entry name" value="Zinc/RING finger domain, C3HC4 (zinc finger)"/>
    <property type="match status" value="1"/>
</dbReference>
<proteinExistence type="predicted"/>
<gene>
    <name evidence="3" type="ORF">BN9_031980</name>
</gene>
<dbReference type="InParanoid" id="A0A024G7C1"/>
<name>A0A024G7C1_9STRA</name>
<feature type="region of interest" description="Disordered" evidence="2">
    <location>
        <begin position="1"/>
        <end position="54"/>
    </location>
</feature>
<evidence type="ECO:0000313" key="4">
    <source>
        <dbReference type="Proteomes" id="UP000053237"/>
    </source>
</evidence>
<dbReference type="PANTHER" id="PTHR22696">
    <property type="entry name" value="E3 UBIQUITIN-PROTEIN LIGASE RNF26"/>
    <property type="match status" value="1"/>
</dbReference>
<reference evidence="3 4" key="1">
    <citation type="submission" date="2012-05" db="EMBL/GenBank/DDBJ databases">
        <title>Recombination and specialization in a pathogen metapopulation.</title>
        <authorList>
            <person name="Gardiner A."/>
            <person name="Kemen E."/>
            <person name="Schultz-Larsen T."/>
            <person name="MacLean D."/>
            <person name="Van Oosterhout C."/>
            <person name="Jones J.D.G."/>
        </authorList>
    </citation>
    <scope>NUCLEOTIDE SEQUENCE [LARGE SCALE GENOMIC DNA]</scope>
    <source>
        <strain evidence="3 4">Ac Nc2</strain>
    </source>
</reference>
<feature type="compositionally biased region" description="Basic and acidic residues" evidence="2">
    <location>
        <begin position="190"/>
        <end position="207"/>
    </location>
</feature>
<dbReference type="GO" id="GO:0016567">
    <property type="term" value="P:protein ubiquitination"/>
    <property type="evidence" value="ECO:0007669"/>
    <property type="project" value="TreeGrafter"/>
</dbReference>
<dbReference type="AlphaFoldDB" id="A0A024G7C1"/>
<dbReference type="SUPFAM" id="SSF50978">
    <property type="entry name" value="WD40 repeat-like"/>
    <property type="match status" value="1"/>
</dbReference>
<dbReference type="GO" id="GO:0006511">
    <property type="term" value="P:ubiquitin-dependent protein catabolic process"/>
    <property type="evidence" value="ECO:0007669"/>
    <property type="project" value="TreeGrafter"/>
</dbReference>
<dbReference type="InterPro" id="IPR015943">
    <property type="entry name" value="WD40/YVTN_repeat-like_dom_sf"/>
</dbReference>
<evidence type="ECO:0000256" key="1">
    <source>
        <dbReference type="SAM" id="Coils"/>
    </source>
</evidence>
<feature type="coiled-coil region" evidence="1">
    <location>
        <begin position="737"/>
        <end position="813"/>
    </location>
</feature>
<evidence type="ECO:0008006" key="5">
    <source>
        <dbReference type="Google" id="ProtNLM"/>
    </source>
</evidence>
<dbReference type="Pfam" id="PF13920">
    <property type="entry name" value="zf-C3HC4_3"/>
    <property type="match status" value="1"/>
</dbReference>
<dbReference type="OrthoDB" id="66726at2759"/>
<evidence type="ECO:0000256" key="2">
    <source>
        <dbReference type="SAM" id="MobiDB-lite"/>
    </source>
</evidence>
<keyword evidence="4" id="KW-1185">Reference proteome</keyword>
<feature type="compositionally biased region" description="Basic residues" evidence="2">
    <location>
        <begin position="123"/>
        <end position="136"/>
    </location>
</feature>
<feature type="compositionally biased region" description="Polar residues" evidence="2">
    <location>
        <begin position="40"/>
        <end position="52"/>
    </location>
</feature>
<comment type="caution">
    <text evidence="3">The sequence shown here is derived from an EMBL/GenBank/DDBJ whole genome shotgun (WGS) entry which is preliminary data.</text>
</comment>
<feature type="region of interest" description="Disordered" evidence="2">
    <location>
        <begin position="186"/>
        <end position="261"/>
    </location>
</feature>
<feature type="compositionally biased region" description="Pro residues" evidence="2">
    <location>
        <begin position="245"/>
        <end position="255"/>
    </location>
</feature>
<dbReference type="Pfam" id="PF00400">
    <property type="entry name" value="WD40"/>
    <property type="match status" value="1"/>
</dbReference>
<accession>A0A024G7C1</accession>
<dbReference type="EMBL" id="CAIX01000033">
    <property type="protein sequence ID" value="CCI42414.1"/>
    <property type="molecule type" value="Genomic_DNA"/>
</dbReference>
<feature type="region of interest" description="Disordered" evidence="2">
    <location>
        <begin position="115"/>
        <end position="147"/>
    </location>
</feature>
<sequence length="911" mass="102509">MESEHNAGAMPTQNLTTAAIPPPLPPNPTILTSPLRKPQETAQSPHPRSSPNRLCLNRNEANLEKMVRKNIRNATGKASLKRGLAVVEYFKSKQLQENDSESEKAKKIANNNQLPLFASPTRSPHRKRMQSYRSPHHTNTLNNNLRGEKASQCGSLTARLLSPVRSKPPTPRIDNPYDLNVARMVNPHPPKAEMHPPKAEIHTETKSKSPFQSFQKLAPMHSKPLKSSHQPIQPPSPRTQSPHQPMQPPPTPTEAPPVTVSTDSIASKSMCFALESPATCIDVTPDGQILIVAFEDGSIRLFDMDSSISSDRFGYLLGHFEACDTDAEASSTNFYGTMQLRIKISSDGQFLFVGSRVGPRMILAINLQDFRNEEEEQAKFSHSNGKFRGFADVANGLETNSYLLLTGLGVQTFHLWQFQAPSSDSKEGWQYLTSFSSNGNRALSASFFPSNDSHTFAFASHCEEKNVQIWCNYIRKKSEMPRETLLKMTSKTCGKWSLDTIRHDIPNTRNVVTLCGSFAYAVHPNNEQISQFQLETPSDVTCNYFEIEKFSAGKSRRSSVLLTHISASKDGRYIAAISSDGILYGTAYNTTKWNDRTLQIAGRLDGKSNPLHVYTPSGSCGMLAILANRDSGCLMIDPVHAILQRYGQLSNFSASFKCSVCHVPNARHWNWNPSKSNESSGHTVVKQKRIRVETETNTNAIASELEMYKQRYNQIVTEWQRRLKGERQMRRLFKSREQEFREQLSVALQRADTLEADIAKLQQENAQKETKCQMEETEKQQRANVKAQYRILCTQLQVQLTDVKEQKRTLEKTTRTMLEEMERYVSASHERYQSIGKSAECVVCREKEAVMAIVPCGHLCFCENDGKRYQREAFVGNVSSDTMISISEGISNERIGCPICQKEIIALLRVY</sequence>
<dbReference type="InterPro" id="IPR001680">
    <property type="entry name" value="WD40_rpt"/>
</dbReference>
<dbReference type="Proteomes" id="UP000053237">
    <property type="component" value="Unassembled WGS sequence"/>
</dbReference>
<evidence type="ECO:0000313" key="3">
    <source>
        <dbReference type="EMBL" id="CCI42414.1"/>
    </source>
</evidence>
<dbReference type="PANTHER" id="PTHR22696:SF1">
    <property type="entry name" value="E3 UBIQUITIN-PROTEIN LIGASE RNF26"/>
    <property type="match status" value="1"/>
</dbReference>
<dbReference type="InterPro" id="IPR013083">
    <property type="entry name" value="Znf_RING/FYVE/PHD"/>
</dbReference>
<dbReference type="Gene3D" id="2.130.10.10">
    <property type="entry name" value="YVTN repeat-like/Quinoprotein amine dehydrogenase"/>
    <property type="match status" value="1"/>
</dbReference>
<organism evidence="3 4">
    <name type="scientific">Albugo candida</name>
    <dbReference type="NCBI Taxonomy" id="65357"/>
    <lineage>
        <taxon>Eukaryota</taxon>
        <taxon>Sar</taxon>
        <taxon>Stramenopiles</taxon>
        <taxon>Oomycota</taxon>
        <taxon>Peronosporomycetes</taxon>
        <taxon>Albuginales</taxon>
        <taxon>Albuginaceae</taxon>
        <taxon>Albugo</taxon>
    </lineage>
</organism>